<accession>A0ABN8LDZ8</accession>
<comment type="caution">
    <text evidence="5">The sequence shown here is derived from an EMBL/GenBank/DDBJ whole genome shotgun (WGS) entry which is preliminary data.</text>
</comment>
<protein>
    <recommendedName>
        <fullName evidence="4">ShKT domain-containing protein</fullName>
    </recommendedName>
</protein>
<dbReference type="InterPro" id="IPR003582">
    <property type="entry name" value="ShKT_dom"/>
</dbReference>
<sequence>MAASRKNTSLGYILIAVLSLCVVLPQVSANGRAETRIRAKRQDCKDNENVQRTCEKLVKELGLGVCYTEIEQLKAKLNRSCAATCHLCGKPQEDCRFSSFGCCWDLRTPRKDVYGIKGCPDCKDHLKLCKRFKKFCFGKKTENREFIELHCPKTCNKCIERKHVKVGGQKIKMSDWFRV</sequence>
<evidence type="ECO:0000313" key="6">
    <source>
        <dbReference type="Proteomes" id="UP001159427"/>
    </source>
</evidence>
<evidence type="ECO:0000313" key="5">
    <source>
        <dbReference type="EMBL" id="CAH3013713.1"/>
    </source>
</evidence>
<feature type="domain" description="ShKT" evidence="4">
    <location>
        <begin position="122"/>
        <end position="158"/>
    </location>
</feature>
<evidence type="ECO:0000259" key="4">
    <source>
        <dbReference type="PROSITE" id="PS51670"/>
    </source>
</evidence>
<keyword evidence="1" id="KW-0800">Toxin</keyword>
<dbReference type="Proteomes" id="UP001159427">
    <property type="component" value="Unassembled WGS sequence"/>
</dbReference>
<evidence type="ECO:0000256" key="1">
    <source>
        <dbReference type="ARBA" id="ARBA00022656"/>
    </source>
</evidence>
<gene>
    <name evidence="5" type="ORF">PEVE_00013363</name>
</gene>
<keyword evidence="6" id="KW-1185">Reference proteome</keyword>
<feature type="chain" id="PRO_5046963421" description="ShKT domain-containing protein" evidence="3">
    <location>
        <begin position="30"/>
        <end position="179"/>
    </location>
</feature>
<comment type="caution">
    <text evidence="2">Lacks conserved residue(s) required for the propagation of feature annotation.</text>
</comment>
<evidence type="ECO:0000256" key="3">
    <source>
        <dbReference type="SAM" id="SignalP"/>
    </source>
</evidence>
<organism evidence="5 6">
    <name type="scientific">Porites evermanni</name>
    <dbReference type="NCBI Taxonomy" id="104178"/>
    <lineage>
        <taxon>Eukaryota</taxon>
        <taxon>Metazoa</taxon>
        <taxon>Cnidaria</taxon>
        <taxon>Anthozoa</taxon>
        <taxon>Hexacorallia</taxon>
        <taxon>Scleractinia</taxon>
        <taxon>Fungiina</taxon>
        <taxon>Poritidae</taxon>
        <taxon>Porites</taxon>
    </lineage>
</organism>
<dbReference type="PROSITE" id="PS51670">
    <property type="entry name" value="SHKT"/>
    <property type="match status" value="1"/>
</dbReference>
<proteinExistence type="predicted"/>
<dbReference type="EMBL" id="CALNXI010000002">
    <property type="protein sequence ID" value="CAH3013713.1"/>
    <property type="molecule type" value="Genomic_DNA"/>
</dbReference>
<keyword evidence="3" id="KW-0732">Signal</keyword>
<feature type="signal peptide" evidence="3">
    <location>
        <begin position="1"/>
        <end position="29"/>
    </location>
</feature>
<name>A0ABN8LDZ8_9CNID</name>
<reference evidence="5 6" key="1">
    <citation type="submission" date="2022-05" db="EMBL/GenBank/DDBJ databases">
        <authorList>
            <consortium name="Genoscope - CEA"/>
            <person name="William W."/>
        </authorList>
    </citation>
    <scope>NUCLEOTIDE SEQUENCE [LARGE SCALE GENOMIC DNA]</scope>
</reference>
<evidence type="ECO:0000256" key="2">
    <source>
        <dbReference type="PROSITE-ProRule" id="PRU01005"/>
    </source>
</evidence>